<accession>A0A0F9J1B4</accession>
<evidence type="ECO:0000313" key="2">
    <source>
        <dbReference type="EMBL" id="KKM63424.1"/>
    </source>
</evidence>
<protein>
    <submittedName>
        <fullName evidence="2">Uncharacterized protein</fullName>
    </submittedName>
</protein>
<dbReference type="AlphaFoldDB" id="A0A0F9J1B4"/>
<proteinExistence type="predicted"/>
<name>A0A0F9J1B4_9ZZZZ</name>
<sequence>MIGMMAKQMFFDRKVVTRRVDRTTRRVLSRFGAYVRTTARSSIRRRNKTSEPGRPPSSHVGLLKRLIYFGYDPQRETVVIGPTPLHGRQTKDALEMLEYGGTTRRVLEGYSRRGPRGKKRTVRYKARPFMGPAFQQVKPKLPQMWRDSVK</sequence>
<organism evidence="2">
    <name type="scientific">marine sediment metagenome</name>
    <dbReference type="NCBI Taxonomy" id="412755"/>
    <lineage>
        <taxon>unclassified sequences</taxon>
        <taxon>metagenomes</taxon>
        <taxon>ecological metagenomes</taxon>
    </lineage>
</organism>
<evidence type="ECO:0000256" key="1">
    <source>
        <dbReference type="SAM" id="MobiDB-lite"/>
    </source>
</evidence>
<gene>
    <name evidence="2" type="ORF">LCGC14_1511610</name>
</gene>
<feature type="region of interest" description="Disordered" evidence="1">
    <location>
        <begin position="39"/>
        <end position="59"/>
    </location>
</feature>
<dbReference type="EMBL" id="LAZR01011100">
    <property type="protein sequence ID" value="KKM63424.1"/>
    <property type="molecule type" value="Genomic_DNA"/>
</dbReference>
<reference evidence="2" key="1">
    <citation type="journal article" date="2015" name="Nature">
        <title>Complex archaea that bridge the gap between prokaryotes and eukaryotes.</title>
        <authorList>
            <person name="Spang A."/>
            <person name="Saw J.H."/>
            <person name="Jorgensen S.L."/>
            <person name="Zaremba-Niedzwiedzka K."/>
            <person name="Martijn J."/>
            <person name="Lind A.E."/>
            <person name="van Eijk R."/>
            <person name="Schleper C."/>
            <person name="Guy L."/>
            <person name="Ettema T.J."/>
        </authorList>
    </citation>
    <scope>NUCLEOTIDE SEQUENCE</scope>
</reference>
<comment type="caution">
    <text evidence="2">The sequence shown here is derived from an EMBL/GenBank/DDBJ whole genome shotgun (WGS) entry which is preliminary data.</text>
</comment>